<keyword evidence="2 5" id="KW-0479">Metal-binding</keyword>
<dbReference type="GO" id="GO:0046872">
    <property type="term" value="F:metal ion binding"/>
    <property type="evidence" value="ECO:0007669"/>
    <property type="project" value="UniProtKB-KW"/>
</dbReference>
<dbReference type="Proteomes" id="UP000057737">
    <property type="component" value="Unassembled WGS sequence"/>
</dbReference>
<keyword evidence="3" id="KW-0378">Hydrolase</keyword>
<evidence type="ECO:0000256" key="2">
    <source>
        <dbReference type="ARBA" id="ARBA00022723"/>
    </source>
</evidence>
<organism evidence="6 7">
    <name type="scientific">Bradyrhizobium macuxiense</name>
    <dbReference type="NCBI Taxonomy" id="1755647"/>
    <lineage>
        <taxon>Bacteria</taxon>
        <taxon>Pseudomonadati</taxon>
        <taxon>Pseudomonadota</taxon>
        <taxon>Alphaproteobacteria</taxon>
        <taxon>Hyphomicrobiales</taxon>
        <taxon>Nitrobacteraceae</taxon>
        <taxon>Bradyrhizobium</taxon>
    </lineage>
</organism>
<dbReference type="PANTHER" id="PTHR20854">
    <property type="entry name" value="INOSITOL MONOPHOSPHATASE"/>
    <property type="match status" value="1"/>
</dbReference>
<dbReference type="SUPFAM" id="SSF56655">
    <property type="entry name" value="Carbohydrate phosphatase"/>
    <property type="match status" value="1"/>
</dbReference>
<accession>A0A109K0V3</accession>
<dbReference type="GO" id="GO:0006020">
    <property type="term" value="P:inositol metabolic process"/>
    <property type="evidence" value="ECO:0007669"/>
    <property type="project" value="TreeGrafter"/>
</dbReference>
<feature type="binding site" evidence="5">
    <location>
        <position position="224"/>
    </location>
    <ligand>
        <name>Mg(2+)</name>
        <dbReference type="ChEBI" id="CHEBI:18420"/>
        <label>1</label>
        <note>catalytic</note>
    </ligand>
</feature>
<dbReference type="Gene3D" id="3.30.540.10">
    <property type="entry name" value="Fructose-1,6-Bisphosphatase, subunit A, domain 1"/>
    <property type="match status" value="1"/>
</dbReference>
<keyword evidence="7" id="KW-1185">Reference proteome</keyword>
<dbReference type="PANTHER" id="PTHR20854:SF4">
    <property type="entry name" value="INOSITOL-1-MONOPHOSPHATASE-RELATED"/>
    <property type="match status" value="1"/>
</dbReference>
<dbReference type="Gene3D" id="3.40.190.80">
    <property type="match status" value="1"/>
</dbReference>
<feature type="binding site" evidence="5">
    <location>
        <position position="72"/>
    </location>
    <ligand>
        <name>Mg(2+)</name>
        <dbReference type="ChEBI" id="CHEBI:18420"/>
        <label>1</label>
        <note>catalytic</note>
    </ligand>
</feature>
<dbReference type="InterPro" id="IPR000760">
    <property type="entry name" value="Inositol_monophosphatase-like"/>
</dbReference>
<evidence type="ECO:0000256" key="5">
    <source>
        <dbReference type="PIRSR" id="PIRSR600760-2"/>
    </source>
</evidence>
<dbReference type="PRINTS" id="PR00377">
    <property type="entry name" value="IMPHPHTASES"/>
</dbReference>
<dbReference type="InterPro" id="IPR020583">
    <property type="entry name" value="Inositol_monoP_metal-BS"/>
</dbReference>
<sequence length="277" mass="29601">MKLSHADALTIGQILAEAGRTEIMPWFRRVREIEVRTKTSAFDVVTEADEAAERSISAALLGAFPGAAIIGEEGTSRDPSALDQVGTADLAFIIDPIDGTRNFTCGLPLFGSMVAATMRGEIVFGAIHDPVCNDTAFALRGEGAWLETQGGKRYDLKVAAPVPVKEMDAVIGVNFLPEPLRATAAGNLSKLGMSAWLRCAAHEYRMAASGHCHLLFYNKLMPWDHAAGWLLHREAGGYSAHFDGSPYKPANLTGGLLCAPDEASWHAARQAILTPAG</sequence>
<dbReference type="RefSeq" id="WP_066503391.1">
    <property type="nucleotide sequence ID" value="NZ_LNCU01000036.1"/>
</dbReference>
<comment type="caution">
    <text evidence="6">The sequence shown here is derived from an EMBL/GenBank/DDBJ whole genome shotgun (WGS) entry which is preliminary data.</text>
</comment>
<name>A0A109K0V3_9BRAD</name>
<proteinExistence type="inferred from homology"/>
<dbReference type="GO" id="GO:0008934">
    <property type="term" value="F:inositol monophosphate 1-phosphatase activity"/>
    <property type="evidence" value="ECO:0007669"/>
    <property type="project" value="TreeGrafter"/>
</dbReference>
<evidence type="ECO:0000256" key="1">
    <source>
        <dbReference type="ARBA" id="ARBA00009759"/>
    </source>
</evidence>
<keyword evidence="4 5" id="KW-0460">Magnesium</keyword>
<reference evidence="6 7" key="1">
    <citation type="submission" date="2015-11" db="EMBL/GenBank/DDBJ databases">
        <title>Draft Genome Sequence of the Strain BR 10303 (Bradyrhizobium sp.) isolated from nodules of Centrolobium paraense.</title>
        <authorList>
            <person name="Zelli J.E."/>
            <person name="Simoes-Araujo J.L."/>
            <person name="Barauna A.C."/>
            <person name="Silva K."/>
        </authorList>
    </citation>
    <scope>NUCLEOTIDE SEQUENCE [LARGE SCALE GENOMIC DNA]</scope>
    <source>
        <strain evidence="6 7">BR 10303</strain>
    </source>
</reference>
<evidence type="ECO:0000313" key="7">
    <source>
        <dbReference type="Proteomes" id="UP000057737"/>
    </source>
</evidence>
<feature type="binding site" evidence="5">
    <location>
        <position position="97"/>
    </location>
    <ligand>
        <name>Mg(2+)</name>
        <dbReference type="ChEBI" id="CHEBI:18420"/>
        <label>1</label>
        <note>catalytic</note>
    </ligand>
</feature>
<feature type="binding site" evidence="5">
    <location>
        <position position="98"/>
    </location>
    <ligand>
        <name>Mg(2+)</name>
        <dbReference type="ChEBI" id="CHEBI:18420"/>
        <label>1</label>
        <note>catalytic</note>
    </ligand>
</feature>
<protein>
    <submittedName>
        <fullName evidence="6">Inositol monophosphatase</fullName>
    </submittedName>
</protein>
<dbReference type="PROSITE" id="PS00629">
    <property type="entry name" value="IMP_1"/>
    <property type="match status" value="1"/>
</dbReference>
<comment type="similarity">
    <text evidence="1">Belongs to the inositol monophosphatase superfamily.</text>
</comment>
<dbReference type="EMBL" id="LNCU01000036">
    <property type="protein sequence ID" value="KWV58623.1"/>
    <property type="molecule type" value="Genomic_DNA"/>
</dbReference>
<evidence type="ECO:0000256" key="3">
    <source>
        <dbReference type="ARBA" id="ARBA00022801"/>
    </source>
</evidence>
<dbReference type="GO" id="GO:0007165">
    <property type="term" value="P:signal transduction"/>
    <property type="evidence" value="ECO:0007669"/>
    <property type="project" value="TreeGrafter"/>
</dbReference>
<evidence type="ECO:0000313" key="6">
    <source>
        <dbReference type="EMBL" id="KWV58623.1"/>
    </source>
</evidence>
<gene>
    <name evidence="6" type="ORF">AS156_34160</name>
</gene>
<dbReference type="Pfam" id="PF00459">
    <property type="entry name" value="Inositol_P"/>
    <property type="match status" value="1"/>
</dbReference>
<comment type="cofactor">
    <cofactor evidence="5">
        <name>Mg(2+)</name>
        <dbReference type="ChEBI" id="CHEBI:18420"/>
    </cofactor>
</comment>
<dbReference type="AlphaFoldDB" id="A0A109K0V3"/>
<feature type="binding site" evidence="5">
    <location>
        <position position="95"/>
    </location>
    <ligand>
        <name>Mg(2+)</name>
        <dbReference type="ChEBI" id="CHEBI:18420"/>
        <label>1</label>
        <note>catalytic</note>
    </ligand>
</feature>
<evidence type="ECO:0000256" key="4">
    <source>
        <dbReference type="ARBA" id="ARBA00022842"/>
    </source>
</evidence>